<evidence type="ECO:0000313" key="2">
    <source>
        <dbReference type="EMBL" id="CAL1569015.1"/>
    </source>
</evidence>
<protein>
    <submittedName>
        <fullName evidence="2">Uncharacterized protein</fullName>
    </submittedName>
</protein>
<gene>
    <name evidence="2" type="ORF">KC01_LOCUS1527</name>
</gene>
<keyword evidence="3" id="KW-1185">Reference proteome</keyword>
<accession>A0AAV2IVG8</accession>
<reference evidence="2 3" key="1">
    <citation type="submission" date="2024-04" db="EMBL/GenBank/DDBJ databases">
        <authorList>
            <person name="Waldvogel A.-M."/>
            <person name="Schoenle A."/>
        </authorList>
    </citation>
    <scope>NUCLEOTIDE SEQUENCE [LARGE SCALE GENOMIC DNA]</scope>
</reference>
<feature type="compositionally biased region" description="Polar residues" evidence="1">
    <location>
        <begin position="106"/>
        <end position="115"/>
    </location>
</feature>
<proteinExistence type="predicted"/>
<name>A0AAV2IVG8_KNICA</name>
<evidence type="ECO:0000313" key="3">
    <source>
        <dbReference type="Proteomes" id="UP001497482"/>
    </source>
</evidence>
<feature type="region of interest" description="Disordered" evidence="1">
    <location>
        <begin position="13"/>
        <end position="115"/>
    </location>
</feature>
<organism evidence="2 3">
    <name type="scientific">Knipowitschia caucasica</name>
    <name type="common">Caucasian dwarf goby</name>
    <name type="synonym">Pomatoschistus caucasicus</name>
    <dbReference type="NCBI Taxonomy" id="637954"/>
    <lineage>
        <taxon>Eukaryota</taxon>
        <taxon>Metazoa</taxon>
        <taxon>Chordata</taxon>
        <taxon>Craniata</taxon>
        <taxon>Vertebrata</taxon>
        <taxon>Euteleostomi</taxon>
        <taxon>Actinopterygii</taxon>
        <taxon>Neopterygii</taxon>
        <taxon>Teleostei</taxon>
        <taxon>Neoteleostei</taxon>
        <taxon>Acanthomorphata</taxon>
        <taxon>Gobiaria</taxon>
        <taxon>Gobiiformes</taxon>
        <taxon>Gobioidei</taxon>
        <taxon>Gobiidae</taxon>
        <taxon>Gobiinae</taxon>
        <taxon>Knipowitschia</taxon>
    </lineage>
</organism>
<dbReference type="EMBL" id="OZ035823">
    <property type="protein sequence ID" value="CAL1569015.1"/>
    <property type="molecule type" value="Genomic_DNA"/>
</dbReference>
<evidence type="ECO:0000256" key="1">
    <source>
        <dbReference type="SAM" id="MobiDB-lite"/>
    </source>
</evidence>
<dbReference type="AlphaFoldDB" id="A0AAV2IVG8"/>
<feature type="compositionally biased region" description="Basic and acidic residues" evidence="1">
    <location>
        <begin position="56"/>
        <end position="68"/>
    </location>
</feature>
<dbReference type="Proteomes" id="UP001497482">
    <property type="component" value="Chromosome 1"/>
</dbReference>
<sequence length="151" mass="17139">MHVPRLEVEVVAGHSERPEATSLVLGPEVCPSTARVPPKAEERLTTSSSPPGVSESRGRPDHPTRFSWDHSLGSPSRFPQVPTRHRVPVERLDEEAEERERERQSTMELQYPTQKTPEIESRDWIALKMLRLELEAEGRLPLNPSRGRCCC</sequence>